<evidence type="ECO:0000313" key="7">
    <source>
        <dbReference type="Proteomes" id="UP000249619"/>
    </source>
</evidence>
<evidence type="ECO:0000256" key="3">
    <source>
        <dbReference type="ARBA" id="ARBA00023026"/>
    </source>
</evidence>
<dbReference type="SUPFAM" id="SSF54106">
    <property type="entry name" value="LysM domain"/>
    <property type="match status" value="2"/>
</dbReference>
<dbReference type="InterPro" id="IPR018392">
    <property type="entry name" value="LysM"/>
</dbReference>
<proteinExistence type="predicted"/>
<dbReference type="CDD" id="cd00118">
    <property type="entry name" value="LysM"/>
    <property type="match status" value="2"/>
</dbReference>
<dbReference type="Pfam" id="PF01476">
    <property type="entry name" value="LysM"/>
    <property type="match status" value="2"/>
</dbReference>
<feature type="chain" id="PRO_5016802216" evidence="4">
    <location>
        <begin position="17"/>
        <end position="179"/>
    </location>
</feature>
<evidence type="ECO:0000256" key="4">
    <source>
        <dbReference type="SAM" id="SignalP"/>
    </source>
</evidence>
<dbReference type="InterPro" id="IPR052210">
    <property type="entry name" value="LysM1-like"/>
</dbReference>
<organism evidence="6 7">
    <name type="scientific">Stemphylium lycopersici</name>
    <name type="common">Tomato gray leaf spot disease fungus</name>
    <name type="synonym">Thyrospora lycopersici</name>
    <dbReference type="NCBI Taxonomy" id="183478"/>
    <lineage>
        <taxon>Eukaryota</taxon>
        <taxon>Fungi</taxon>
        <taxon>Dikarya</taxon>
        <taxon>Ascomycota</taxon>
        <taxon>Pezizomycotina</taxon>
        <taxon>Dothideomycetes</taxon>
        <taxon>Pleosporomycetidae</taxon>
        <taxon>Pleosporales</taxon>
        <taxon>Pleosporineae</taxon>
        <taxon>Pleosporaceae</taxon>
        <taxon>Stemphylium</taxon>
    </lineage>
</organism>
<evidence type="ECO:0000259" key="5">
    <source>
        <dbReference type="PROSITE" id="PS51782"/>
    </source>
</evidence>
<keyword evidence="7" id="KW-1185">Reference proteome</keyword>
<protein>
    <submittedName>
        <fullName evidence="6">LysM domain-containing protein</fullName>
    </submittedName>
</protein>
<dbReference type="Gene3D" id="3.10.350.10">
    <property type="entry name" value="LysM domain"/>
    <property type="match status" value="2"/>
</dbReference>
<keyword evidence="2 4" id="KW-0732">Signal</keyword>
<dbReference type="PROSITE" id="PS51782">
    <property type="entry name" value="LYSM"/>
    <property type="match status" value="2"/>
</dbReference>
<feature type="domain" description="LysM" evidence="5">
    <location>
        <begin position="51"/>
        <end position="97"/>
    </location>
</feature>
<name>A0A364MUU2_STELY</name>
<reference evidence="7" key="1">
    <citation type="submission" date="2018-05" db="EMBL/GenBank/DDBJ databases">
        <title>Draft genome sequence of Stemphylium lycopersici strain CIDEFI 213.</title>
        <authorList>
            <person name="Medina R."/>
            <person name="Franco M.E.E."/>
            <person name="Lucentini C.G."/>
            <person name="Saparrat M.C.N."/>
            <person name="Balatti P.A."/>
        </authorList>
    </citation>
    <scope>NUCLEOTIDE SEQUENCE [LARGE SCALE GENOMIC DNA]</scope>
    <source>
        <strain evidence="7">CIDEFI 213</strain>
    </source>
</reference>
<dbReference type="SMART" id="SM00257">
    <property type="entry name" value="LysM"/>
    <property type="match status" value="2"/>
</dbReference>
<dbReference type="Proteomes" id="UP000249619">
    <property type="component" value="Unassembled WGS sequence"/>
</dbReference>
<dbReference type="PANTHER" id="PTHR34997">
    <property type="entry name" value="AM15"/>
    <property type="match status" value="1"/>
</dbReference>
<keyword evidence="1" id="KW-0147">Chitin-binding</keyword>
<dbReference type="AlphaFoldDB" id="A0A364MUU2"/>
<dbReference type="PANTHER" id="PTHR34997:SF2">
    <property type="entry name" value="LYSM DOMAIN-CONTAINING PROTEIN-RELATED"/>
    <property type="match status" value="1"/>
</dbReference>
<sequence length="179" mass="18917">MSIILSSFLLAGAAMGAPLSILDPGCNNGTISLNGTIPSPLQPGIVPNCDQYYFVKSGEICIDIAGANGISLEQFLEWNPTVGDTCANLLADHYACISVKGHTPTPTNPPNGIETPRPIQPGMVGNCDEFRLVESGETCSVIQEEFDVSLEDLVRWNPAIGDDCTSMWAATNLCVGVMA</sequence>
<dbReference type="GO" id="GO:0008061">
    <property type="term" value="F:chitin binding"/>
    <property type="evidence" value="ECO:0007669"/>
    <property type="project" value="UniProtKB-KW"/>
</dbReference>
<comment type="caution">
    <text evidence="6">The sequence shown here is derived from an EMBL/GenBank/DDBJ whole genome shotgun (WGS) entry which is preliminary data.</text>
</comment>
<accession>A0A364MUU2</accession>
<evidence type="ECO:0000313" key="6">
    <source>
        <dbReference type="EMBL" id="RAR04002.1"/>
    </source>
</evidence>
<evidence type="ECO:0000256" key="1">
    <source>
        <dbReference type="ARBA" id="ARBA00022669"/>
    </source>
</evidence>
<feature type="domain" description="LysM" evidence="5">
    <location>
        <begin position="129"/>
        <end position="175"/>
    </location>
</feature>
<dbReference type="STRING" id="183478.A0A364MUU2"/>
<dbReference type="InterPro" id="IPR036779">
    <property type="entry name" value="LysM_dom_sf"/>
</dbReference>
<keyword evidence="3" id="KW-0843">Virulence</keyword>
<dbReference type="EMBL" id="QGDH01000166">
    <property type="protein sequence ID" value="RAR04002.1"/>
    <property type="molecule type" value="Genomic_DNA"/>
</dbReference>
<feature type="signal peptide" evidence="4">
    <location>
        <begin position="1"/>
        <end position="16"/>
    </location>
</feature>
<evidence type="ECO:0000256" key="2">
    <source>
        <dbReference type="ARBA" id="ARBA00022729"/>
    </source>
</evidence>
<gene>
    <name evidence="6" type="ORF">DDE83_008013</name>
</gene>